<dbReference type="Pfam" id="PF01751">
    <property type="entry name" value="Toprim"/>
    <property type="match status" value="1"/>
</dbReference>
<dbReference type="InterPro" id="IPR013497">
    <property type="entry name" value="Topo_IA_cen"/>
</dbReference>
<dbReference type="InterPro" id="IPR023405">
    <property type="entry name" value="Topo_IA_core_domain"/>
</dbReference>
<dbReference type="GO" id="GO:0006281">
    <property type="term" value="P:DNA repair"/>
    <property type="evidence" value="ECO:0007669"/>
    <property type="project" value="TreeGrafter"/>
</dbReference>
<dbReference type="AlphaFoldDB" id="A0A2X1UMP4"/>
<dbReference type="GO" id="GO:0003677">
    <property type="term" value="F:DNA binding"/>
    <property type="evidence" value="ECO:0007669"/>
    <property type="project" value="UniProtKB-KW"/>
</dbReference>
<dbReference type="SMART" id="SM00437">
    <property type="entry name" value="TOP1Ac"/>
    <property type="match status" value="1"/>
</dbReference>
<dbReference type="InterPro" id="IPR013824">
    <property type="entry name" value="Topo_IA_cen_sub1"/>
</dbReference>
<evidence type="ECO:0000256" key="1">
    <source>
        <dbReference type="ARBA" id="ARBA00000213"/>
    </source>
</evidence>
<dbReference type="PANTHER" id="PTHR11390:SF21">
    <property type="entry name" value="DNA TOPOISOMERASE 3-ALPHA"/>
    <property type="match status" value="1"/>
</dbReference>
<evidence type="ECO:0000256" key="5">
    <source>
        <dbReference type="ARBA" id="ARBA00023125"/>
    </source>
</evidence>
<organism evidence="13 14">
    <name type="scientific">Oligella urethralis</name>
    <dbReference type="NCBI Taxonomy" id="90245"/>
    <lineage>
        <taxon>Bacteria</taxon>
        <taxon>Pseudomonadati</taxon>
        <taxon>Pseudomonadota</taxon>
        <taxon>Betaproteobacteria</taxon>
        <taxon>Burkholderiales</taxon>
        <taxon>Alcaligenaceae</taxon>
        <taxon>Oligella</taxon>
    </lineage>
</organism>
<proteinExistence type="inferred from homology"/>
<dbReference type="Gene3D" id="2.70.20.10">
    <property type="entry name" value="Topoisomerase I, domain 3"/>
    <property type="match status" value="1"/>
</dbReference>
<keyword evidence="4" id="KW-0799">Topoisomerase</keyword>
<evidence type="ECO:0000256" key="2">
    <source>
        <dbReference type="ARBA" id="ARBA00009446"/>
    </source>
</evidence>
<sequence length="678" mass="76405">MKKLIIAEKPSVARDIAEALGVGSRLENDTLVISNCIGHLVTLSYPTDSNTTLPILPDKFSLDLIPGTKDQFKKLSSLIQRNDISTIINACDAGREGELIFRLVYDKVGVKKPIERMWLQSMTPDAIRQAYRDRKEGVIYESLYDAAKSRSEADWLVGINGSRAVKSAVGRVMTPTLAMVVNRYEENKNFKVSTFYEIVADFNVSAGQYTAKLIKDKEPLRFNTLDEATALANELSGHNPWHIEEFKEIKKKLAPTLFDLTSLQQEANRKFGYAAAKTLTITQALYENHKAVTYPRTDANVLPSDYVITAEQALEALEQRYPIARKAIENNWVQINHANKRIFNDAKISDHFAIIPTGHLPSDLDEDEQNIYDLIVKRFIAIFYPPAEYNHTKRLTSFDTYRFSTTGNVLITSGWLEVFDYESDNEDVNDEDKEEKLVPIQDNESAKLINVQPKEGKTTPPPLYNEATLLKAMETAGKTIEDEAYADAIKSKGIGTPATRAGVIEKLKKKGKTEPYMVMSKKSLIPTERGIKLIHFLRDKTPHLISPELTGEWEFKLAQIERKEVNRSDFMKEIHTAVIEIVNAFSVAGKISTQRESIGVCPSCGENDLHDRKYSFMCDCGFKINKEIAGYKLSKKDLSDIVSQGKTEKINAFKSKASKPFTASLVVDKQKNNLVFEF</sequence>
<dbReference type="GO" id="GO:0006265">
    <property type="term" value="P:DNA topological change"/>
    <property type="evidence" value="ECO:0007669"/>
    <property type="project" value="InterPro"/>
</dbReference>
<dbReference type="PRINTS" id="PR00417">
    <property type="entry name" value="PRTPISMRASEI"/>
</dbReference>
<dbReference type="GO" id="GO:0043597">
    <property type="term" value="C:cytoplasmic replication fork"/>
    <property type="evidence" value="ECO:0007669"/>
    <property type="project" value="TreeGrafter"/>
</dbReference>
<dbReference type="SMART" id="SM00493">
    <property type="entry name" value="TOPRIM"/>
    <property type="match status" value="1"/>
</dbReference>
<evidence type="ECO:0000256" key="7">
    <source>
        <dbReference type="ARBA" id="ARBA00030003"/>
    </source>
</evidence>
<dbReference type="CDD" id="cd00186">
    <property type="entry name" value="TOP1Ac"/>
    <property type="match status" value="1"/>
</dbReference>
<evidence type="ECO:0000256" key="3">
    <source>
        <dbReference type="ARBA" id="ARBA00012891"/>
    </source>
</evidence>
<name>A0A2X1UMP4_9BURK</name>
<evidence type="ECO:0000313" key="14">
    <source>
        <dbReference type="Proteomes" id="UP000250242"/>
    </source>
</evidence>
<dbReference type="EMBL" id="UATH01000001">
    <property type="protein sequence ID" value="SPY08426.1"/>
    <property type="molecule type" value="Genomic_DNA"/>
</dbReference>
<dbReference type="Gene3D" id="3.40.50.140">
    <property type="match status" value="1"/>
</dbReference>
<dbReference type="CDD" id="cd03362">
    <property type="entry name" value="TOPRIM_TopoIA_TopoIII"/>
    <property type="match status" value="1"/>
</dbReference>
<dbReference type="InterPro" id="IPR023406">
    <property type="entry name" value="Topo_IA_AS"/>
</dbReference>
<dbReference type="Proteomes" id="UP000250242">
    <property type="component" value="Unassembled WGS sequence"/>
</dbReference>
<dbReference type="InterPro" id="IPR006171">
    <property type="entry name" value="TOPRIM_dom"/>
</dbReference>
<dbReference type="SMART" id="SM00436">
    <property type="entry name" value="TOP1Bc"/>
    <property type="match status" value="1"/>
</dbReference>
<dbReference type="Pfam" id="PF01131">
    <property type="entry name" value="Topoisom_bac"/>
    <property type="match status" value="1"/>
</dbReference>
<accession>A0A2X1UMP4</accession>
<reference evidence="13 14" key="1">
    <citation type="submission" date="2018-06" db="EMBL/GenBank/DDBJ databases">
        <authorList>
            <consortium name="Pathogen Informatics"/>
            <person name="Doyle S."/>
        </authorList>
    </citation>
    <scope>NUCLEOTIDE SEQUENCE [LARGE SCALE GENOMIC DNA]</scope>
    <source>
        <strain evidence="13 14">NCTC11009</strain>
    </source>
</reference>
<dbReference type="InterPro" id="IPR000380">
    <property type="entry name" value="Topo_IA"/>
</dbReference>
<dbReference type="SUPFAM" id="SSF56712">
    <property type="entry name" value="Prokaryotic type I DNA topoisomerase"/>
    <property type="match status" value="1"/>
</dbReference>
<dbReference type="Gene3D" id="1.10.290.10">
    <property type="entry name" value="Topoisomerase I, domain 4"/>
    <property type="match status" value="1"/>
</dbReference>
<evidence type="ECO:0000256" key="8">
    <source>
        <dbReference type="ARBA" id="ARBA00031985"/>
    </source>
</evidence>
<gene>
    <name evidence="13" type="primary">topB_1</name>
    <name evidence="13" type="ORF">NCTC11009_01652</name>
</gene>
<dbReference type="Gene3D" id="1.10.460.10">
    <property type="entry name" value="Topoisomerase I, domain 2"/>
    <property type="match status" value="1"/>
</dbReference>
<dbReference type="GO" id="GO:0006310">
    <property type="term" value="P:DNA recombination"/>
    <property type="evidence" value="ECO:0007669"/>
    <property type="project" value="TreeGrafter"/>
</dbReference>
<dbReference type="EC" id="5.6.2.1" evidence="3"/>
<dbReference type="Pfam" id="PF13342">
    <property type="entry name" value="Toprim_Crpt"/>
    <property type="match status" value="1"/>
</dbReference>
<dbReference type="GO" id="GO:0003917">
    <property type="term" value="F:DNA topoisomerase type I (single strand cut, ATP-independent) activity"/>
    <property type="evidence" value="ECO:0007669"/>
    <property type="project" value="UniProtKB-EC"/>
</dbReference>
<dbReference type="PANTHER" id="PTHR11390">
    <property type="entry name" value="PROKARYOTIC DNA TOPOISOMERASE"/>
    <property type="match status" value="1"/>
</dbReference>
<evidence type="ECO:0000256" key="9">
    <source>
        <dbReference type="ARBA" id="ARBA00032235"/>
    </source>
</evidence>
<comment type="catalytic activity">
    <reaction evidence="1">
        <text>ATP-independent breakage of single-stranded DNA, followed by passage and rejoining.</text>
        <dbReference type="EC" id="5.6.2.1"/>
    </reaction>
</comment>
<dbReference type="InterPro" id="IPR003601">
    <property type="entry name" value="Topo_IA_2"/>
</dbReference>
<dbReference type="InterPro" id="IPR034144">
    <property type="entry name" value="TOPRIM_TopoIII"/>
</dbReference>
<protein>
    <recommendedName>
        <fullName evidence="3">DNA topoisomerase</fullName>
        <ecNumber evidence="3">5.6.2.1</ecNumber>
    </recommendedName>
    <alternativeName>
        <fullName evidence="10">Omega-protein</fullName>
    </alternativeName>
    <alternativeName>
        <fullName evidence="9">Relaxing enzyme</fullName>
    </alternativeName>
    <alternativeName>
        <fullName evidence="7">Swivelase</fullName>
    </alternativeName>
    <alternativeName>
        <fullName evidence="8">Untwisting enzyme</fullName>
    </alternativeName>
</protein>
<keyword evidence="5" id="KW-0238">DNA-binding</keyword>
<dbReference type="InterPro" id="IPR003602">
    <property type="entry name" value="Topo_IA_DNA-bd_dom"/>
</dbReference>
<evidence type="ECO:0000256" key="6">
    <source>
        <dbReference type="ARBA" id="ARBA00023235"/>
    </source>
</evidence>
<evidence type="ECO:0000313" key="13">
    <source>
        <dbReference type="EMBL" id="SPY08426.1"/>
    </source>
</evidence>
<dbReference type="InterPro" id="IPR013825">
    <property type="entry name" value="Topo_IA_cen_sub2"/>
</dbReference>
<evidence type="ECO:0000256" key="4">
    <source>
        <dbReference type="ARBA" id="ARBA00023029"/>
    </source>
</evidence>
<keyword evidence="6 13" id="KW-0413">Isomerase</keyword>
<evidence type="ECO:0000259" key="11">
    <source>
        <dbReference type="PROSITE" id="PS50880"/>
    </source>
</evidence>
<dbReference type="InterPro" id="IPR025589">
    <property type="entry name" value="Toprim_C_rpt"/>
</dbReference>
<dbReference type="PROSITE" id="PS52039">
    <property type="entry name" value="TOPO_IA_2"/>
    <property type="match status" value="1"/>
</dbReference>
<dbReference type="PROSITE" id="PS50880">
    <property type="entry name" value="TOPRIM"/>
    <property type="match status" value="1"/>
</dbReference>
<feature type="domain" description="Toprim" evidence="11">
    <location>
        <begin position="2"/>
        <end position="123"/>
    </location>
</feature>
<dbReference type="PROSITE" id="PS00396">
    <property type="entry name" value="TOPO_IA_1"/>
    <property type="match status" value="1"/>
</dbReference>
<evidence type="ECO:0000256" key="10">
    <source>
        <dbReference type="ARBA" id="ARBA00032877"/>
    </source>
</evidence>
<evidence type="ECO:0000259" key="12">
    <source>
        <dbReference type="PROSITE" id="PS52039"/>
    </source>
</evidence>
<comment type="similarity">
    <text evidence="2">Belongs to the type IA topoisomerase family.</text>
</comment>
<dbReference type="InterPro" id="IPR013826">
    <property type="entry name" value="Topo_IA_cen_sub3"/>
</dbReference>
<feature type="domain" description="Topo IA-type catalytic" evidence="12">
    <location>
        <begin position="140"/>
        <end position="582"/>
    </location>
</feature>